<comment type="caution">
    <text evidence="1">The sequence shown here is derived from an EMBL/GenBank/DDBJ whole genome shotgun (WGS) entry which is preliminary data.</text>
</comment>
<reference evidence="1 2" key="1">
    <citation type="journal article" date="2019" name="Sci. Rep.">
        <title>Orb-weaving spider Araneus ventricosus genome elucidates the spidroin gene catalogue.</title>
        <authorList>
            <person name="Kono N."/>
            <person name="Nakamura H."/>
            <person name="Ohtoshi R."/>
            <person name="Moran D.A.P."/>
            <person name="Shinohara A."/>
            <person name="Yoshida Y."/>
            <person name="Fujiwara M."/>
            <person name="Mori M."/>
            <person name="Tomita M."/>
            <person name="Arakawa K."/>
        </authorList>
    </citation>
    <scope>NUCLEOTIDE SEQUENCE [LARGE SCALE GENOMIC DNA]</scope>
</reference>
<name>A0A4Y2D7Q2_ARAVE</name>
<evidence type="ECO:0000313" key="2">
    <source>
        <dbReference type="Proteomes" id="UP000499080"/>
    </source>
</evidence>
<dbReference type="AlphaFoldDB" id="A0A4Y2D7Q2"/>
<dbReference type="Proteomes" id="UP000499080">
    <property type="component" value="Unassembled WGS sequence"/>
</dbReference>
<protein>
    <submittedName>
        <fullName evidence="1">Uncharacterized protein</fullName>
    </submittedName>
</protein>
<proteinExistence type="predicted"/>
<gene>
    <name evidence="1" type="ORF">AVEN_155281_1</name>
</gene>
<sequence length="162" mass="18660">MPFDKLATLNYLHRAAAKKKVSGLNQIARTLLIDQQLYEEHTETIFSLLLAPRPSHPDFYFFLSPGSKKDTNEAVRGEGVLLYQMASRKNLGTKRRIDGNKQRNKAPEENGTDMHRIRIPRIFVDEDFQSGQERHVYVSFVGCLIGKKLRKFLKNIVESIEN</sequence>
<keyword evidence="2" id="KW-1185">Reference proteome</keyword>
<evidence type="ECO:0000313" key="1">
    <source>
        <dbReference type="EMBL" id="GBM12279.1"/>
    </source>
</evidence>
<accession>A0A4Y2D7Q2</accession>
<dbReference type="EMBL" id="BGPR01000311">
    <property type="protein sequence ID" value="GBM12279.1"/>
    <property type="molecule type" value="Genomic_DNA"/>
</dbReference>
<organism evidence="1 2">
    <name type="scientific">Araneus ventricosus</name>
    <name type="common">Orbweaver spider</name>
    <name type="synonym">Epeira ventricosa</name>
    <dbReference type="NCBI Taxonomy" id="182803"/>
    <lineage>
        <taxon>Eukaryota</taxon>
        <taxon>Metazoa</taxon>
        <taxon>Ecdysozoa</taxon>
        <taxon>Arthropoda</taxon>
        <taxon>Chelicerata</taxon>
        <taxon>Arachnida</taxon>
        <taxon>Araneae</taxon>
        <taxon>Araneomorphae</taxon>
        <taxon>Entelegynae</taxon>
        <taxon>Araneoidea</taxon>
        <taxon>Araneidae</taxon>
        <taxon>Araneus</taxon>
    </lineage>
</organism>